<dbReference type="AlphaFoldDB" id="A0A0A2L2P4"/>
<comment type="caution">
    <text evidence="1">The sequence shown here is derived from an EMBL/GenBank/DDBJ whole genome shotgun (WGS) entry which is preliminary data.</text>
</comment>
<protein>
    <submittedName>
        <fullName evidence="1">Uncharacterized protein</fullName>
    </submittedName>
</protein>
<proteinExistence type="predicted"/>
<accession>A0A0A2L2P4</accession>
<sequence length="66" mass="7356">MNLLSPVTFPLWETQPPFTFQTAEVTKLASSFKRKSKMRNFVGLANLFKFCRSISPPASSASSKCP</sequence>
<dbReference type="Proteomes" id="UP000030104">
    <property type="component" value="Unassembled WGS sequence"/>
</dbReference>
<name>A0A0A2L2P4_PENIT</name>
<dbReference type="HOGENOM" id="CLU_2831956_0_0_1"/>
<gene>
    <name evidence="1" type="ORF">PITC_031250</name>
</gene>
<dbReference type="EMBL" id="JQGA01000665">
    <property type="protein sequence ID" value="KGO74274.1"/>
    <property type="molecule type" value="Genomic_DNA"/>
</dbReference>
<keyword evidence="2" id="KW-1185">Reference proteome</keyword>
<evidence type="ECO:0000313" key="2">
    <source>
        <dbReference type="Proteomes" id="UP000030104"/>
    </source>
</evidence>
<reference evidence="1 2" key="1">
    <citation type="journal article" date="2015" name="Mol. Plant Microbe Interact.">
        <title>Genome, transcriptome, and functional analyses of Penicillium expansum provide new insights into secondary metabolism and pathogenicity.</title>
        <authorList>
            <person name="Ballester A.R."/>
            <person name="Marcet-Houben M."/>
            <person name="Levin E."/>
            <person name="Sela N."/>
            <person name="Selma-Lazaro C."/>
            <person name="Carmona L."/>
            <person name="Wisniewski M."/>
            <person name="Droby S."/>
            <person name="Gonzalez-Candelas L."/>
            <person name="Gabaldon T."/>
        </authorList>
    </citation>
    <scope>NUCLEOTIDE SEQUENCE [LARGE SCALE GENOMIC DNA]</scope>
    <source>
        <strain evidence="1 2">PHI-1</strain>
    </source>
</reference>
<evidence type="ECO:0000313" key="1">
    <source>
        <dbReference type="EMBL" id="KGO74274.1"/>
    </source>
</evidence>
<organism evidence="1 2">
    <name type="scientific">Penicillium italicum</name>
    <name type="common">Blue mold</name>
    <dbReference type="NCBI Taxonomy" id="40296"/>
    <lineage>
        <taxon>Eukaryota</taxon>
        <taxon>Fungi</taxon>
        <taxon>Dikarya</taxon>
        <taxon>Ascomycota</taxon>
        <taxon>Pezizomycotina</taxon>
        <taxon>Eurotiomycetes</taxon>
        <taxon>Eurotiomycetidae</taxon>
        <taxon>Eurotiales</taxon>
        <taxon>Aspergillaceae</taxon>
        <taxon>Penicillium</taxon>
    </lineage>
</organism>